<keyword evidence="3" id="KW-0653">Protein transport</keyword>
<dbReference type="GO" id="GO:0005789">
    <property type="term" value="C:endoplasmic reticulum membrane"/>
    <property type="evidence" value="ECO:0007669"/>
    <property type="project" value="UniProtKB-SubCell"/>
</dbReference>
<feature type="transmembrane region" description="Helical" evidence="3">
    <location>
        <begin position="1148"/>
        <end position="1171"/>
    </location>
</feature>
<dbReference type="CDD" id="cd11309">
    <property type="entry name" value="14-3-3_fungi"/>
    <property type="match status" value="1"/>
</dbReference>
<feature type="transmembrane region" description="Helical" evidence="3">
    <location>
        <begin position="1063"/>
        <end position="1082"/>
    </location>
</feature>
<proteinExistence type="inferred from homology"/>
<keyword evidence="3" id="KW-0472">Membrane</keyword>
<dbReference type="SMART" id="SM00101">
    <property type="entry name" value="14_3_3"/>
    <property type="match status" value="1"/>
</dbReference>
<keyword evidence="3" id="KW-0378">Hydrolase</keyword>
<keyword evidence="3" id="KW-0812">Transmembrane</keyword>
<dbReference type="Proteomes" id="UP000620124">
    <property type="component" value="Unassembled WGS sequence"/>
</dbReference>
<dbReference type="InterPro" id="IPR036815">
    <property type="entry name" value="14-3-3_dom_sf"/>
</dbReference>
<dbReference type="AlphaFoldDB" id="A0A8H7CW18"/>
<feature type="transmembrane region" description="Helical" evidence="3">
    <location>
        <begin position="1183"/>
        <end position="1202"/>
    </location>
</feature>
<evidence type="ECO:0000256" key="3">
    <source>
        <dbReference type="RuleBase" id="RU365011"/>
    </source>
</evidence>
<dbReference type="InterPro" id="IPR012908">
    <property type="entry name" value="PGAP1-ab_dom-like"/>
</dbReference>
<evidence type="ECO:0000256" key="2">
    <source>
        <dbReference type="RuleBase" id="RU003466"/>
    </source>
</evidence>
<keyword evidence="3" id="KW-0813">Transport</keyword>
<gene>
    <name evidence="6" type="ORF">MVEN_01208100</name>
</gene>
<feature type="compositionally biased region" description="Basic and acidic residues" evidence="4">
    <location>
        <begin position="1121"/>
        <end position="1130"/>
    </location>
</feature>
<dbReference type="Gene3D" id="3.40.50.1820">
    <property type="entry name" value="alpha/beta hydrolase"/>
    <property type="match status" value="1"/>
</dbReference>
<dbReference type="PROSITE" id="PS00797">
    <property type="entry name" value="1433_2"/>
    <property type="match status" value="1"/>
</dbReference>
<dbReference type="PANTHER" id="PTHR18860">
    <property type="entry name" value="14-3-3 PROTEIN"/>
    <property type="match status" value="1"/>
</dbReference>
<comment type="similarity">
    <text evidence="3">Belongs to the GPI inositol-deacylase family.</text>
</comment>
<feature type="domain" description="14-3-3" evidence="5">
    <location>
        <begin position="34"/>
        <end position="277"/>
    </location>
</feature>
<dbReference type="PRINTS" id="PR00305">
    <property type="entry name" value="1433ZETA"/>
</dbReference>
<keyword evidence="3" id="KW-0256">Endoplasmic reticulum</keyword>
<dbReference type="InterPro" id="IPR029058">
    <property type="entry name" value="AB_hydrolase_fold"/>
</dbReference>
<dbReference type="FunFam" id="1.20.190.20:FF:000002">
    <property type="entry name" value="14-3-3 protein epsilon"/>
    <property type="match status" value="1"/>
</dbReference>
<dbReference type="Pfam" id="PF07819">
    <property type="entry name" value="PGAP1"/>
    <property type="match status" value="1"/>
</dbReference>
<dbReference type="GO" id="GO:0016788">
    <property type="term" value="F:hydrolase activity, acting on ester bonds"/>
    <property type="evidence" value="ECO:0007669"/>
    <property type="project" value="InterPro"/>
</dbReference>
<comment type="caution">
    <text evidence="6">The sequence shown here is derived from an EMBL/GenBank/DDBJ whole genome shotgun (WGS) entry which is preliminary data.</text>
</comment>
<dbReference type="Pfam" id="PF25140">
    <property type="entry name" value="PGAP1_TMD"/>
    <property type="match status" value="1"/>
</dbReference>
<dbReference type="InterPro" id="IPR056824">
    <property type="entry name" value="PGAP1_TMD"/>
</dbReference>
<sequence length="1276" mass="140004">MPMVLAGSSKEQLHPPPPSHPHIHPLSSTMPESREDSVYLAKLAEQAERYEEMVENMKRVASSDQELTVEERNLLSVAYKNVIGARRASWRIVSSIEQKEESKGNEAQVSMIKGYREKIEAELAKICEDILEVLDKHLIPSAASGESKVFYHKMMGDYHRYLAEFATGDKRKDSADKSLEAYKAASDVAVTELPPTHPIRLGLALNFSVFYYEILNSPDRACHLAKQAFDDAIAELDTLSEESYKDSTLIMQLLRDNLTLWTSDMQDSADKPADTKGGGCGCTGRGLDYTHALVSCCPYSTSCSPSPRTLPPSNPINELDAVYFSPDIDDDATAMRFVTGAIALFSVLLVGYLYLATVDTASELSPQGCRMSYMYPSYALQSEFDVAWTPLANRYSLWLYREVDAYGKGWESTHVSNGVPVLFIPGNAGSSRQVRSIASSAVRQYFDAPYSVASEFRTRPYLKPLDFFAVEFNEDLSAFHGPTLEAQTAYTSRAIAYILSLYPHGTSIIIMGHSMGGIVATSLLPHPNISAILTMSTPHTLPPARFDARIDALYERNARILASDLTPILSLCGGATDMMIPSESCVLPPQAGAAAETPFRRTVFSSALEGAWTGVGHREMVWCHQVRWRVARAALELGGASTASGRAGILDRWLRDGHALPYPLALPDDAEVTTHLETLPADIHLVLKQPRAKAKANAKFVLLVSQGSIGPVGPQKALTLKAEVFTCGGVGADEVRCGALRPDVLKLMPSPILGRPFPIPKEGSDESEGIVLFEADVPPGGTTKWAGVRMEGGEGEGWIIGGFVVDEPFVSGVSTMQLLLGHVSVPLADMGALRASFEFPNLLSNALVVYRITPRHRISEKPCADPLLAPLLVHTSHPSETHYFPLTVLPSHRILLHTHAAAPHVHSEHSAPPGLRFTIYSSGSLGCKSDLVAFDLSIDWPATLGRWASRYFTVVPSWAIGNPGAAPSVPTVQESLASFTGKPLRRLLLCSVVLSIVPLPEKFYLGNRGEPLFSAIAPLLLLISTGFVCVSWWVLQALIWPFRKLGRVGFRRRREDSTVHRSTAISMCLIFLLIFLVVPWQVAFLGCWMIHLYNCAASQVHVAHVTAVPDTVAIPLLRREGETTVEEPRRSSRPPPHITNNHNHSMHLLLLMTWLLPLAAPVLVVWVRTLAVAGLTTPFDGDHFFLSAAPFLVLVDFASWTNGPIFERQSFERVFPVRWSFACLAAASFLVGSRKAYFVFDVAKVAIGLAVLIGIGPRYWGRRSWCPATNNWVQPQ</sequence>
<dbReference type="InterPro" id="IPR023410">
    <property type="entry name" value="14-3-3_domain"/>
</dbReference>
<organism evidence="6 7">
    <name type="scientific">Mycena venus</name>
    <dbReference type="NCBI Taxonomy" id="2733690"/>
    <lineage>
        <taxon>Eukaryota</taxon>
        <taxon>Fungi</taxon>
        <taxon>Dikarya</taxon>
        <taxon>Basidiomycota</taxon>
        <taxon>Agaricomycotina</taxon>
        <taxon>Agaricomycetes</taxon>
        <taxon>Agaricomycetidae</taxon>
        <taxon>Agaricales</taxon>
        <taxon>Marasmiineae</taxon>
        <taxon>Mycenaceae</taxon>
        <taxon>Mycena</taxon>
    </lineage>
</organism>
<feature type="region of interest" description="Disordered" evidence="4">
    <location>
        <begin position="1121"/>
        <end position="1140"/>
    </location>
</feature>
<comment type="subcellular location">
    <subcellularLocation>
        <location evidence="3">Endoplasmic reticulum membrane</location>
    </subcellularLocation>
</comment>
<name>A0A8H7CW18_9AGAR</name>
<dbReference type="SUPFAM" id="SSF48445">
    <property type="entry name" value="14-3-3 protein"/>
    <property type="match status" value="1"/>
</dbReference>
<dbReference type="InterPro" id="IPR023409">
    <property type="entry name" value="14-3-3_CS"/>
</dbReference>
<feature type="region of interest" description="Disordered" evidence="4">
    <location>
        <begin position="1"/>
        <end position="35"/>
    </location>
</feature>
<keyword evidence="3" id="KW-1133">Transmembrane helix</keyword>
<protein>
    <recommendedName>
        <fullName evidence="3">GPI inositol-deacylase</fullName>
        <ecNumber evidence="3">3.1.-.-</ecNumber>
    </recommendedName>
</protein>
<dbReference type="EMBL" id="JACAZI010000009">
    <property type="protein sequence ID" value="KAF7352435.1"/>
    <property type="molecule type" value="Genomic_DNA"/>
</dbReference>
<dbReference type="GO" id="GO:0015031">
    <property type="term" value="P:protein transport"/>
    <property type="evidence" value="ECO:0007669"/>
    <property type="project" value="UniProtKB-KW"/>
</dbReference>
<dbReference type="OrthoDB" id="348976at2759"/>
<comment type="similarity">
    <text evidence="1 2">Belongs to the 14-3-3 family.</text>
</comment>
<dbReference type="InterPro" id="IPR000308">
    <property type="entry name" value="14-3-3"/>
</dbReference>
<evidence type="ECO:0000313" key="7">
    <source>
        <dbReference type="Proteomes" id="UP000620124"/>
    </source>
</evidence>
<evidence type="ECO:0000256" key="4">
    <source>
        <dbReference type="SAM" id="MobiDB-lite"/>
    </source>
</evidence>
<evidence type="ECO:0000313" key="6">
    <source>
        <dbReference type="EMBL" id="KAF7352435.1"/>
    </source>
</evidence>
<comment type="function">
    <text evidence="3">Involved in inositol deacylation of GPI-anchored proteins which plays important roles in the quality control and ER-associated degradation of GPI-anchored proteins.</text>
</comment>
<dbReference type="PROSITE" id="PS00796">
    <property type="entry name" value="1433_1"/>
    <property type="match status" value="1"/>
</dbReference>
<evidence type="ECO:0000256" key="1">
    <source>
        <dbReference type="ARBA" id="ARBA00006141"/>
    </source>
</evidence>
<evidence type="ECO:0000259" key="5">
    <source>
        <dbReference type="SMART" id="SM00101"/>
    </source>
</evidence>
<dbReference type="Gene3D" id="1.20.190.20">
    <property type="entry name" value="14-3-3 domain"/>
    <property type="match status" value="1"/>
</dbReference>
<dbReference type="SUPFAM" id="SSF53474">
    <property type="entry name" value="alpha/beta-Hydrolases"/>
    <property type="match status" value="1"/>
</dbReference>
<keyword evidence="7" id="KW-1185">Reference proteome</keyword>
<reference evidence="6" key="1">
    <citation type="submission" date="2020-05" db="EMBL/GenBank/DDBJ databases">
        <title>Mycena genomes resolve the evolution of fungal bioluminescence.</title>
        <authorList>
            <person name="Tsai I.J."/>
        </authorList>
    </citation>
    <scope>NUCLEOTIDE SEQUENCE</scope>
    <source>
        <strain evidence="6">CCC161011</strain>
    </source>
</reference>
<dbReference type="Pfam" id="PF00244">
    <property type="entry name" value="14-3-3"/>
    <property type="match status" value="1"/>
</dbReference>
<accession>A0A8H7CW18</accession>
<feature type="transmembrane region" description="Helical" evidence="3">
    <location>
        <begin position="1017"/>
        <end position="1042"/>
    </location>
</feature>
<feature type="transmembrane region" description="Helical" evidence="3">
    <location>
        <begin position="1237"/>
        <end position="1255"/>
    </location>
</feature>
<comment type="caution">
    <text evidence="3">Lacks conserved residue(s) required for the propagation of feature annotation.</text>
</comment>
<dbReference type="EC" id="3.1.-.-" evidence="3"/>